<protein>
    <submittedName>
        <fullName evidence="1">Uncharacterized protein</fullName>
    </submittedName>
</protein>
<accession>A0ABQ9I6F3</accession>
<evidence type="ECO:0000313" key="1">
    <source>
        <dbReference type="EMBL" id="KAJ8892217.1"/>
    </source>
</evidence>
<evidence type="ECO:0000313" key="2">
    <source>
        <dbReference type="Proteomes" id="UP001159363"/>
    </source>
</evidence>
<keyword evidence="2" id="KW-1185">Reference proteome</keyword>
<gene>
    <name evidence="1" type="ORF">PR048_004797</name>
</gene>
<comment type="caution">
    <text evidence="1">The sequence shown here is derived from an EMBL/GenBank/DDBJ whole genome shotgun (WGS) entry which is preliminary data.</text>
</comment>
<dbReference type="Proteomes" id="UP001159363">
    <property type="component" value="Chromosome 2"/>
</dbReference>
<name>A0ABQ9I6F3_9NEOP</name>
<organism evidence="1 2">
    <name type="scientific">Dryococelus australis</name>
    <dbReference type="NCBI Taxonomy" id="614101"/>
    <lineage>
        <taxon>Eukaryota</taxon>
        <taxon>Metazoa</taxon>
        <taxon>Ecdysozoa</taxon>
        <taxon>Arthropoda</taxon>
        <taxon>Hexapoda</taxon>
        <taxon>Insecta</taxon>
        <taxon>Pterygota</taxon>
        <taxon>Neoptera</taxon>
        <taxon>Polyneoptera</taxon>
        <taxon>Phasmatodea</taxon>
        <taxon>Verophasmatodea</taxon>
        <taxon>Anareolatae</taxon>
        <taxon>Phasmatidae</taxon>
        <taxon>Eurycanthinae</taxon>
        <taxon>Dryococelus</taxon>
    </lineage>
</organism>
<dbReference type="EMBL" id="JARBHB010000002">
    <property type="protein sequence ID" value="KAJ8892217.1"/>
    <property type="molecule type" value="Genomic_DNA"/>
</dbReference>
<sequence length="73" mass="8363">MELHSLCASLMFELTTLENYLRVNMEDILYSASVDEWLGTRLEPLKTRLRQIKKDAESQVLLGARSRGFSGMV</sequence>
<reference evidence="1 2" key="1">
    <citation type="submission" date="2023-02" db="EMBL/GenBank/DDBJ databases">
        <title>LHISI_Scaffold_Assembly.</title>
        <authorList>
            <person name="Stuart O.P."/>
            <person name="Cleave R."/>
            <person name="Magrath M.J.L."/>
            <person name="Mikheyev A.S."/>
        </authorList>
    </citation>
    <scope>NUCLEOTIDE SEQUENCE [LARGE SCALE GENOMIC DNA]</scope>
    <source>
        <strain evidence="1">Daus_M_001</strain>
        <tissue evidence="1">Leg muscle</tissue>
    </source>
</reference>
<proteinExistence type="predicted"/>